<sequence>MVSNFVTACLLLACLAGSTVAQSVVVPVNGHEVPVAGISNPETAPTSQGDEPSVAKPDQTFSADYFGVHGKVGVADGVPEHDVSVNPAGTEHAIATNTDPSNVQTVQGVATGVAGKRRHLLGRRLLQAGALDLSGDGVSVGDSEAGLAAKGYGHGTEGDSVVDPHSTHIQPHGVDVTATQGGQATSVGGEANPDCVGTIEGYNEGPDCVGIIGK</sequence>
<organism evidence="3 4">
    <name type="scientific">Apatococcus lobatus</name>
    <dbReference type="NCBI Taxonomy" id="904363"/>
    <lineage>
        <taxon>Eukaryota</taxon>
        <taxon>Viridiplantae</taxon>
        <taxon>Chlorophyta</taxon>
        <taxon>core chlorophytes</taxon>
        <taxon>Trebouxiophyceae</taxon>
        <taxon>Chlorellales</taxon>
        <taxon>Chlorellaceae</taxon>
        <taxon>Apatococcus</taxon>
    </lineage>
</organism>
<proteinExistence type="predicted"/>
<dbReference type="AlphaFoldDB" id="A0AAW1S3M8"/>
<keyword evidence="4" id="KW-1185">Reference proteome</keyword>
<protein>
    <submittedName>
        <fullName evidence="3">Uncharacterized protein</fullName>
    </submittedName>
</protein>
<evidence type="ECO:0000313" key="3">
    <source>
        <dbReference type="EMBL" id="KAK9840026.1"/>
    </source>
</evidence>
<reference evidence="3 4" key="1">
    <citation type="journal article" date="2024" name="Nat. Commun.">
        <title>Phylogenomics reveals the evolutionary origins of lichenization in chlorophyte algae.</title>
        <authorList>
            <person name="Puginier C."/>
            <person name="Libourel C."/>
            <person name="Otte J."/>
            <person name="Skaloud P."/>
            <person name="Haon M."/>
            <person name="Grisel S."/>
            <person name="Petersen M."/>
            <person name="Berrin J.G."/>
            <person name="Delaux P.M."/>
            <person name="Dal Grande F."/>
            <person name="Keller J."/>
        </authorList>
    </citation>
    <scope>NUCLEOTIDE SEQUENCE [LARGE SCALE GENOMIC DNA]</scope>
    <source>
        <strain evidence="3 4">SAG 2145</strain>
    </source>
</reference>
<name>A0AAW1S3M8_9CHLO</name>
<accession>A0AAW1S3M8</accession>
<feature type="chain" id="PRO_5043329435" evidence="2">
    <location>
        <begin position="22"/>
        <end position="214"/>
    </location>
</feature>
<keyword evidence="2" id="KW-0732">Signal</keyword>
<evidence type="ECO:0000256" key="1">
    <source>
        <dbReference type="SAM" id="MobiDB-lite"/>
    </source>
</evidence>
<dbReference type="Proteomes" id="UP001438707">
    <property type="component" value="Unassembled WGS sequence"/>
</dbReference>
<evidence type="ECO:0000313" key="4">
    <source>
        <dbReference type="Proteomes" id="UP001438707"/>
    </source>
</evidence>
<feature type="signal peptide" evidence="2">
    <location>
        <begin position="1"/>
        <end position="21"/>
    </location>
</feature>
<evidence type="ECO:0000256" key="2">
    <source>
        <dbReference type="SAM" id="SignalP"/>
    </source>
</evidence>
<feature type="region of interest" description="Disordered" evidence="1">
    <location>
        <begin position="36"/>
        <end position="57"/>
    </location>
</feature>
<comment type="caution">
    <text evidence="3">The sequence shown here is derived from an EMBL/GenBank/DDBJ whole genome shotgun (WGS) entry which is preliminary data.</text>
</comment>
<dbReference type="EMBL" id="JALJOS010000004">
    <property type="protein sequence ID" value="KAK9840026.1"/>
    <property type="molecule type" value="Genomic_DNA"/>
</dbReference>
<feature type="compositionally biased region" description="Polar residues" evidence="1">
    <location>
        <begin position="40"/>
        <end position="50"/>
    </location>
</feature>
<gene>
    <name evidence="3" type="ORF">WJX74_002296</name>
</gene>